<comment type="subcellular location">
    <subcellularLocation>
        <location evidence="1">Membrane</location>
        <topology evidence="1">Multi-pass membrane protein</topology>
    </subcellularLocation>
</comment>
<dbReference type="SUPFAM" id="SSF103473">
    <property type="entry name" value="MFS general substrate transporter"/>
    <property type="match status" value="1"/>
</dbReference>
<evidence type="ECO:0000256" key="1">
    <source>
        <dbReference type="ARBA" id="ARBA00004141"/>
    </source>
</evidence>
<dbReference type="InterPro" id="IPR036259">
    <property type="entry name" value="MFS_trans_sf"/>
</dbReference>
<dbReference type="Proteomes" id="UP001469553">
    <property type="component" value="Unassembled WGS sequence"/>
</dbReference>
<keyword evidence="8" id="KW-1185">Reference proteome</keyword>
<evidence type="ECO:0000256" key="4">
    <source>
        <dbReference type="ARBA" id="ARBA00023136"/>
    </source>
</evidence>
<dbReference type="PANTHER" id="PTHR43184">
    <property type="entry name" value="MAJOR FACILITATOR SUPERFAMILY TRANSPORTER 16, ISOFORM B"/>
    <property type="match status" value="1"/>
</dbReference>
<evidence type="ECO:0000313" key="8">
    <source>
        <dbReference type="Proteomes" id="UP001469553"/>
    </source>
</evidence>
<comment type="caution">
    <text evidence="7">The sequence shown here is derived from an EMBL/GenBank/DDBJ whole genome shotgun (WGS) entry which is preliminary data.</text>
</comment>
<dbReference type="PROSITE" id="PS50850">
    <property type="entry name" value="MFS"/>
    <property type="match status" value="1"/>
</dbReference>
<evidence type="ECO:0000256" key="3">
    <source>
        <dbReference type="ARBA" id="ARBA00022989"/>
    </source>
</evidence>
<reference evidence="7 8" key="1">
    <citation type="submission" date="2021-06" db="EMBL/GenBank/DDBJ databases">
        <authorList>
            <person name="Palmer J.M."/>
        </authorList>
    </citation>
    <scope>NUCLEOTIDE SEQUENCE [LARGE SCALE GENOMIC DNA]</scope>
    <source>
        <strain evidence="7 8">AS_MEX2019</strain>
        <tissue evidence="7">Muscle</tissue>
    </source>
</reference>
<feature type="non-terminal residue" evidence="7">
    <location>
        <position position="1"/>
    </location>
</feature>
<feature type="domain" description="Major facilitator superfamily (MFS) profile" evidence="6">
    <location>
        <begin position="1"/>
        <end position="109"/>
    </location>
</feature>
<evidence type="ECO:0000313" key="7">
    <source>
        <dbReference type="EMBL" id="MEQ2284695.1"/>
    </source>
</evidence>
<keyword evidence="4 5" id="KW-0472">Membrane</keyword>
<evidence type="ECO:0000256" key="2">
    <source>
        <dbReference type="ARBA" id="ARBA00022692"/>
    </source>
</evidence>
<evidence type="ECO:0000256" key="5">
    <source>
        <dbReference type="SAM" id="Phobius"/>
    </source>
</evidence>
<accession>A0ABV0XTA8</accession>
<dbReference type="PANTHER" id="PTHR43184:SF9">
    <property type="entry name" value="GLUCOSE-6-PHOSPHATE EXCHANGER SLC37A2"/>
    <property type="match status" value="1"/>
</dbReference>
<sequence length="109" mass="11473">MLLLCGGLVNGPYALITTAVSADLGTHESLRGNSRALSTVTAIIDGTGSIGAALGPLFAGLISPTGWNNVFYMLISADILACLFLTRLVFKEVKGWCGQISRARGFREI</sequence>
<proteinExistence type="predicted"/>
<dbReference type="InterPro" id="IPR020846">
    <property type="entry name" value="MFS_dom"/>
</dbReference>
<gene>
    <name evidence="7" type="ORF">AMECASPLE_024200</name>
</gene>
<dbReference type="EMBL" id="JAHRIP010011691">
    <property type="protein sequence ID" value="MEQ2284695.1"/>
    <property type="molecule type" value="Genomic_DNA"/>
</dbReference>
<feature type="transmembrane region" description="Helical" evidence="5">
    <location>
        <begin position="70"/>
        <end position="90"/>
    </location>
</feature>
<keyword evidence="3 5" id="KW-1133">Transmembrane helix</keyword>
<dbReference type="Gene3D" id="1.20.1250.20">
    <property type="entry name" value="MFS general substrate transporter like domains"/>
    <property type="match status" value="1"/>
</dbReference>
<evidence type="ECO:0000259" key="6">
    <source>
        <dbReference type="PROSITE" id="PS50850"/>
    </source>
</evidence>
<organism evidence="7 8">
    <name type="scientific">Ameca splendens</name>
    <dbReference type="NCBI Taxonomy" id="208324"/>
    <lineage>
        <taxon>Eukaryota</taxon>
        <taxon>Metazoa</taxon>
        <taxon>Chordata</taxon>
        <taxon>Craniata</taxon>
        <taxon>Vertebrata</taxon>
        <taxon>Euteleostomi</taxon>
        <taxon>Actinopterygii</taxon>
        <taxon>Neopterygii</taxon>
        <taxon>Teleostei</taxon>
        <taxon>Neoteleostei</taxon>
        <taxon>Acanthomorphata</taxon>
        <taxon>Ovalentaria</taxon>
        <taxon>Atherinomorphae</taxon>
        <taxon>Cyprinodontiformes</taxon>
        <taxon>Goodeidae</taxon>
        <taxon>Ameca</taxon>
    </lineage>
</organism>
<keyword evidence="2 5" id="KW-0812">Transmembrane</keyword>
<protein>
    <recommendedName>
        <fullName evidence="6">Major facilitator superfamily (MFS) profile domain-containing protein</fullName>
    </recommendedName>
</protein>
<name>A0ABV0XTA8_9TELE</name>